<name>A0A5B7JWN5_PORTR</name>
<evidence type="ECO:0000313" key="3">
    <source>
        <dbReference type="Proteomes" id="UP000324222"/>
    </source>
</evidence>
<keyword evidence="3" id="KW-1185">Reference proteome</keyword>
<organism evidence="2 3">
    <name type="scientific">Portunus trituberculatus</name>
    <name type="common">Swimming crab</name>
    <name type="synonym">Neptunus trituberculatus</name>
    <dbReference type="NCBI Taxonomy" id="210409"/>
    <lineage>
        <taxon>Eukaryota</taxon>
        <taxon>Metazoa</taxon>
        <taxon>Ecdysozoa</taxon>
        <taxon>Arthropoda</taxon>
        <taxon>Crustacea</taxon>
        <taxon>Multicrustacea</taxon>
        <taxon>Malacostraca</taxon>
        <taxon>Eumalacostraca</taxon>
        <taxon>Eucarida</taxon>
        <taxon>Decapoda</taxon>
        <taxon>Pleocyemata</taxon>
        <taxon>Brachyura</taxon>
        <taxon>Eubrachyura</taxon>
        <taxon>Portunoidea</taxon>
        <taxon>Portunidae</taxon>
        <taxon>Portuninae</taxon>
        <taxon>Portunus</taxon>
    </lineage>
</organism>
<dbReference type="EMBL" id="VSRR010117527">
    <property type="protein sequence ID" value="MPC99239.1"/>
    <property type="molecule type" value="Genomic_DNA"/>
</dbReference>
<gene>
    <name evidence="2" type="ORF">E2C01_094641</name>
</gene>
<feature type="region of interest" description="Disordered" evidence="1">
    <location>
        <begin position="1"/>
        <end position="25"/>
    </location>
</feature>
<dbReference type="Proteomes" id="UP000324222">
    <property type="component" value="Unassembled WGS sequence"/>
</dbReference>
<comment type="caution">
    <text evidence="2">The sequence shown here is derived from an EMBL/GenBank/DDBJ whole genome shotgun (WGS) entry which is preliminary data.</text>
</comment>
<sequence>MSKVTYAILPSHTDPDQVNQQNEATNTQSRLHLWLVRSHSLQLLPATTTAIHTPLFPFPQSSCDTYTY</sequence>
<protein>
    <submittedName>
        <fullName evidence="2">Uncharacterized protein</fullName>
    </submittedName>
</protein>
<evidence type="ECO:0000256" key="1">
    <source>
        <dbReference type="SAM" id="MobiDB-lite"/>
    </source>
</evidence>
<dbReference type="AlphaFoldDB" id="A0A5B7JWN5"/>
<reference evidence="2 3" key="1">
    <citation type="submission" date="2019-05" db="EMBL/GenBank/DDBJ databases">
        <title>Another draft genome of Portunus trituberculatus and its Hox gene families provides insights of decapod evolution.</title>
        <authorList>
            <person name="Jeong J.-H."/>
            <person name="Song I."/>
            <person name="Kim S."/>
            <person name="Choi T."/>
            <person name="Kim D."/>
            <person name="Ryu S."/>
            <person name="Kim W."/>
        </authorList>
    </citation>
    <scope>NUCLEOTIDE SEQUENCE [LARGE SCALE GENOMIC DNA]</scope>
    <source>
        <tissue evidence="2">Muscle</tissue>
    </source>
</reference>
<feature type="compositionally biased region" description="Polar residues" evidence="1">
    <location>
        <begin position="16"/>
        <end position="25"/>
    </location>
</feature>
<evidence type="ECO:0000313" key="2">
    <source>
        <dbReference type="EMBL" id="MPC99239.1"/>
    </source>
</evidence>
<proteinExistence type="predicted"/>
<accession>A0A5B7JWN5</accession>